<dbReference type="Proteomes" id="UP001595637">
    <property type="component" value="Unassembled WGS sequence"/>
</dbReference>
<organism evidence="2 3">
    <name type="scientific">Salinicoccus sesuvii</name>
    <dbReference type="NCBI Taxonomy" id="868281"/>
    <lineage>
        <taxon>Bacteria</taxon>
        <taxon>Bacillati</taxon>
        <taxon>Bacillota</taxon>
        <taxon>Bacilli</taxon>
        <taxon>Bacillales</taxon>
        <taxon>Staphylococcaceae</taxon>
        <taxon>Salinicoccus</taxon>
    </lineage>
</organism>
<protein>
    <submittedName>
        <fullName evidence="2">Uncharacterized protein</fullName>
    </submittedName>
</protein>
<evidence type="ECO:0000313" key="3">
    <source>
        <dbReference type="Proteomes" id="UP001595637"/>
    </source>
</evidence>
<evidence type="ECO:0000256" key="1">
    <source>
        <dbReference type="SAM" id="MobiDB-lite"/>
    </source>
</evidence>
<accession>A0ABV7NA82</accession>
<dbReference type="RefSeq" id="WP_380656456.1">
    <property type="nucleotide sequence ID" value="NZ_JBHRVQ010000001.1"/>
</dbReference>
<keyword evidence="3" id="KW-1185">Reference proteome</keyword>
<name>A0ABV7NA82_9STAP</name>
<reference evidence="3" key="1">
    <citation type="journal article" date="2019" name="Int. J. Syst. Evol. Microbiol.">
        <title>The Global Catalogue of Microorganisms (GCM) 10K type strain sequencing project: providing services to taxonomists for standard genome sequencing and annotation.</title>
        <authorList>
            <consortium name="The Broad Institute Genomics Platform"/>
            <consortium name="The Broad Institute Genome Sequencing Center for Infectious Disease"/>
            <person name="Wu L."/>
            <person name="Ma J."/>
        </authorList>
    </citation>
    <scope>NUCLEOTIDE SEQUENCE [LARGE SCALE GENOMIC DNA]</scope>
    <source>
        <strain evidence="3">CCM 7756</strain>
    </source>
</reference>
<proteinExistence type="predicted"/>
<sequence length="52" mass="5628">MKKLLVGATLLVTMAVIAKRIASEKEGSKWIPEDSRGPSKGGPGMTNPQYFH</sequence>
<feature type="compositionally biased region" description="Basic and acidic residues" evidence="1">
    <location>
        <begin position="26"/>
        <end position="37"/>
    </location>
</feature>
<dbReference type="EMBL" id="JBHRVQ010000001">
    <property type="protein sequence ID" value="MFC3389383.1"/>
    <property type="molecule type" value="Genomic_DNA"/>
</dbReference>
<comment type="caution">
    <text evidence="2">The sequence shown here is derived from an EMBL/GenBank/DDBJ whole genome shotgun (WGS) entry which is preliminary data.</text>
</comment>
<evidence type="ECO:0000313" key="2">
    <source>
        <dbReference type="EMBL" id="MFC3389383.1"/>
    </source>
</evidence>
<feature type="region of interest" description="Disordered" evidence="1">
    <location>
        <begin position="26"/>
        <end position="52"/>
    </location>
</feature>
<gene>
    <name evidence="2" type="ORF">ACFOEO_12400</name>
</gene>